<gene>
    <name evidence="1" type="ORF">SAMN04515671_3629</name>
</gene>
<protein>
    <submittedName>
        <fullName evidence="1">Uncharacterized protein</fullName>
    </submittedName>
</protein>
<keyword evidence="2" id="KW-1185">Reference proteome</keyword>
<dbReference type="RefSeq" id="WP_157695509.1">
    <property type="nucleotide sequence ID" value="NZ_LT629710.1"/>
</dbReference>
<evidence type="ECO:0000313" key="2">
    <source>
        <dbReference type="Proteomes" id="UP000198741"/>
    </source>
</evidence>
<reference evidence="1 2" key="1">
    <citation type="submission" date="2016-10" db="EMBL/GenBank/DDBJ databases">
        <authorList>
            <person name="de Groot N.N."/>
        </authorList>
    </citation>
    <scope>NUCLEOTIDE SEQUENCE [LARGE SCALE GENOMIC DNA]</scope>
    <source>
        <strain evidence="2">P4-7,KCTC 19426,CECT 7604</strain>
    </source>
</reference>
<dbReference type="STRING" id="1090615.SAMN04515671_3629"/>
<sequence>MEHVHHWAAPAVRFLTLADAAEIMSSRRGDQGWDLLLRVLDMSSTGPVVTETGVLA</sequence>
<dbReference type="Proteomes" id="UP000198741">
    <property type="component" value="Chromosome I"/>
</dbReference>
<dbReference type="AlphaFoldDB" id="A0A1H0RKV6"/>
<evidence type="ECO:0000313" key="1">
    <source>
        <dbReference type="EMBL" id="SDP30040.1"/>
    </source>
</evidence>
<accession>A0A1H0RKV6</accession>
<name>A0A1H0RKV6_9ACTN</name>
<dbReference type="EMBL" id="LT629710">
    <property type="protein sequence ID" value="SDP30040.1"/>
    <property type="molecule type" value="Genomic_DNA"/>
</dbReference>
<organism evidence="1 2">
    <name type="scientific">Nakamurella panacisegetis</name>
    <dbReference type="NCBI Taxonomy" id="1090615"/>
    <lineage>
        <taxon>Bacteria</taxon>
        <taxon>Bacillati</taxon>
        <taxon>Actinomycetota</taxon>
        <taxon>Actinomycetes</taxon>
        <taxon>Nakamurellales</taxon>
        <taxon>Nakamurellaceae</taxon>
        <taxon>Nakamurella</taxon>
    </lineage>
</organism>
<proteinExistence type="predicted"/>